<reference evidence="1 2" key="1">
    <citation type="journal article" date="2022" name="New Phytol.">
        <title>Ecological generalism drives hyperdiversity of secondary metabolite gene clusters in xylarialean endophytes.</title>
        <authorList>
            <person name="Franco M.E.E."/>
            <person name="Wisecaver J.H."/>
            <person name="Arnold A.E."/>
            <person name="Ju Y.M."/>
            <person name="Slot J.C."/>
            <person name="Ahrendt S."/>
            <person name="Moore L.P."/>
            <person name="Eastman K.E."/>
            <person name="Scott K."/>
            <person name="Konkel Z."/>
            <person name="Mondo S.J."/>
            <person name="Kuo A."/>
            <person name="Hayes R.D."/>
            <person name="Haridas S."/>
            <person name="Andreopoulos B."/>
            <person name="Riley R."/>
            <person name="LaButti K."/>
            <person name="Pangilinan J."/>
            <person name="Lipzen A."/>
            <person name="Amirebrahimi M."/>
            <person name="Yan J."/>
            <person name="Adam C."/>
            <person name="Keymanesh K."/>
            <person name="Ng V."/>
            <person name="Louie K."/>
            <person name="Northen T."/>
            <person name="Drula E."/>
            <person name="Henrissat B."/>
            <person name="Hsieh H.M."/>
            <person name="Youens-Clark K."/>
            <person name="Lutzoni F."/>
            <person name="Miadlikowska J."/>
            <person name="Eastwood D.C."/>
            <person name="Hamelin R.C."/>
            <person name="Grigoriev I.V."/>
            <person name="U'Ren J.M."/>
        </authorList>
    </citation>
    <scope>NUCLEOTIDE SEQUENCE [LARGE SCALE GENOMIC DNA]</scope>
    <source>
        <strain evidence="1 2">CBS 119005</strain>
    </source>
</reference>
<gene>
    <name evidence="1" type="ORF">F4820DRAFT_447444</name>
</gene>
<sequence>MAEEDRQLSVIIVGSGLAGLAAARILREKHQVTVYERGEPSTATGGQGIANIPNAIKIMRQMGFDPDRTGSVLIQGFRTLDKHGKLIFDTEFPFQEKYGAPAMSHMRVDFRAELLRLATAPSKDLGIGGEPAKIVFNNGAKDIDAEAGQITLDDGTKVKADVIIIADGIHSRLRPKIAGEDCPKPKKSGLTCCRVAVSANQAIEALGRLPDWWQEQKTGDRRIMVFEARDGSDRIMVVYGLRHTSYMNMSCIFVTREEKESTTNSWFAEGNRQEMLDIFQDFDPSLVALLGVATEVKLWELQDIEPLDTWTKGRAILIGDAAHAMTPLQGQGANVGIEDAEAFRLLMQPGVARKDVPHILKRIESVRKPRATAILNNTRKTSRGISGEERYRVMDENCTYDGIIKALESQKTD</sequence>
<organism evidence="1 2">
    <name type="scientific">Hypoxylon rubiginosum</name>
    <dbReference type="NCBI Taxonomy" id="110542"/>
    <lineage>
        <taxon>Eukaryota</taxon>
        <taxon>Fungi</taxon>
        <taxon>Dikarya</taxon>
        <taxon>Ascomycota</taxon>
        <taxon>Pezizomycotina</taxon>
        <taxon>Sordariomycetes</taxon>
        <taxon>Xylariomycetidae</taxon>
        <taxon>Xylariales</taxon>
        <taxon>Hypoxylaceae</taxon>
        <taxon>Hypoxylon</taxon>
    </lineage>
</organism>
<proteinExistence type="predicted"/>
<evidence type="ECO:0000313" key="2">
    <source>
        <dbReference type="Proteomes" id="UP001497700"/>
    </source>
</evidence>
<evidence type="ECO:0000313" key="1">
    <source>
        <dbReference type="EMBL" id="KAI4865963.1"/>
    </source>
</evidence>
<accession>A0ACB9Z401</accession>
<comment type="caution">
    <text evidence="1">The sequence shown here is derived from an EMBL/GenBank/DDBJ whole genome shotgun (WGS) entry which is preliminary data.</text>
</comment>
<dbReference type="EMBL" id="MU393464">
    <property type="protein sequence ID" value="KAI4865963.1"/>
    <property type="molecule type" value="Genomic_DNA"/>
</dbReference>
<name>A0ACB9Z401_9PEZI</name>
<dbReference type="Proteomes" id="UP001497700">
    <property type="component" value="Unassembled WGS sequence"/>
</dbReference>
<keyword evidence="2" id="KW-1185">Reference proteome</keyword>
<protein>
    <submittedName>
        <fullName evidence="1">FAD binding domain protein</fullName>
    </submittedName>
</protein>